<evidence type="ECO:0000313" key="23">
    <source>
        <dbReference type="Proteomes" id="UP001324634"/>
    </source>
</evidence>
<evidence type="ECO:0000256" key="4">
    <source>
        <dbReference type="ARBA" id="ARBA00010525"/>
    </source>
</evidence>
<evidence type="ECO:0000256" key="18">
    <source>
        <dbReference type="ARBA" id="ARBA00032375"/>
    </source>
</evidence>
<comment type="cofactor">
    <cofactor evidence="20">
        <name>Ca(2+)</name>
        <dbReference type="ChEBI" id="CHEBI:29108"/>
    </cofactor>
    <text evidence="20">Binds 1 Ca(2+) ion per monomer.</text>
</comment>
<evidence type="ECO:0000256" key="11">
    <source>
        <dbReference type="ARBA" id="ARBA00022729"/>
    </source>
</evidence>
<feature type="chain" id="PRO_5043634979" description="Phosphatidylcholine 1-acylhydrolase" evidence="21">
    <location>
        <begin position="19"/>
        <end position="260"/>
    </location>
</feature>
<dbReference type="EMBL" id="CP139487">
    <property type="protein sequence ID" value="WPU64085.1"/>
    <property type="molecule type" value="Genomic_DNA"/>
</dbReference>
<evidence type="ECO:0000256" key="1">
    <source>
        <dbReference type="ARBA" id="ARBA00000111"/>
    </source>
</evidence>
<proteinExistence type="inferred from homology"/>
<evidence type="ECO:0000256" key="8">
    <source>
        <dbReference type="ARBA" id="ARBA00022452"/>
    </source>
</evidence>
<keyword evidence="15" id="KW-0443">Lipid metabolism</keyword>
<feature type="active site" description="Nucleophile" evidence="19">
    <location>
        <position position="121"/>
    </location>
</feature>
<dbReference type="GO" id="GO:0008970">
    <property type="term" value="F:phospholipase A1 activity"/>
    <property type="evidence" value="ECO:0007669"/>
    <property type="project" value="UniProtKB-EC"/>
</dbReference>
<evidence type="ECO:0000313" key="22">
    <source>
        <dbReference type="EMBL" id="WPU64085.1"/>
    </source>
</evidence>
<dbReference type="EC" id="3.1.1.4" evidence="7"/>
<dbReference type="SUPFAM" id="SSF56931">
    <property type="entry name" value="Outer membrane phospholipase A (OMPLA)"/>
    <property type="match status" value="1"/>
</dbReference>
<keyword evidence="23" id="KW-1185">Reference proteome</keyword>
<dbReference type="PANTHER" id="PTHR40457">
    <property type="entry name" value="PHOSPHOLIPASE A1"/>
    <property type="match status" value="1"/>
</dbReference>
<comment type="catalytic activity">
    <reaction evidence="1">
        <text>a 1,2-diacyl-sn-glycero-3-phosphocholine + H2O = a 2-acyl-sn-glycero-3-phosphocholine + a fatty acid + H(+)</text>
        <dbReference type="Rhea" id="RHEA:18689"/>
        <dbReference type="ChEBI" id="CHEBI:15377"/>
        <dbReference type="ChEBI" id="CHEBI:15378"/>
        <dbReference type="ChEBI" id="CHEBI:28868"/>
        <dbReference type="ChEBI" id="CHEBI:57643"/>
        <dbReference type="ChEBI" id="CHEBI:57875"/>
        <dbReference type="EC" id="3.1.1.32"/>
    </reaction>
</comment>
<feature type="binding site" description="in dimeric form" evidence="20">
    <location>
        <position position="124"/>
    </location>
    <ligand>
        <name>Ca(2+)</name>
        <dbReference type="ChEBI" id="CHEBI:29108"/>
        <label>1</label>
    </ligand>
</feature>
<organism evidence="22 23">
    <name type="scientific">Peredibacter starrii</name>
    <dbReference type="NCBI Taxonomy" id="28202"/>
    <lineage>
        <taxon>Bacteria</taxon>
        <taxon>Pseudomonadati</taxon>
        <taxon>Bdellovibrionota</taxon>
        <taxon>Bacteriovoracia</taxon>
        <taxon>Bacteriovoracales</taxon>
        <taxon>Bacteriovoracaceae</taxon>
        <taxon>Peredibacter</taxon>
    </lineage>
</organism>
<accession>A0AAX4HLN6</accession>
<dbReference type="Proteomes" id="UP001324634">
    <property type="component" value="Chromosome"/>
</dbReference>
<keyword evidence="9" id="KW-0812">Transmembrane</keyword>
<evidence type="ECO:0000256" key="16">
    <source>
        <dbReference type="ARBA" id="ARBA00023136"/>
    </source>
</evidence>
<evidence type="ECO:0000256" key="15">
    <source>
        <dbReference type="ARBA" id="ARBA00023098"/>
    </source>
</evidence>
<evidence type="ECO:0000256" key="20">
    <source>
        <dbReference type="PIRSR" id="PIRSR603187-2"/>
    </source>
</evidence>
<keyword evidence="17" id="KW-0998">Cell outer membrane</keyword>
<keyword evidence="12" id="KW-0378">Hydrolase</keyword>
<dbReference type="GO" id="GO:0004623">
    <property type="term" value="F:phospholipase A2 activity"/>
    <property type="evidence" value="ECO:0007669"/>
    <property type="project" value="UniProtKB-EC"/>
</dbReference>
<dbReference type="Gene3D" id="2.40.230.10">
    <property type="entry name" value="Phospholipase A1"/>
    <property type="match status" value="1"/>
</dbReference>
<evidence type="ECO:0000256" key="19">
    <source>
        <dbReference type="PIRSR" id="PIRSR603187-1"/>
    </source>
</evidence>
<protein>
    <recommendedName>
        <fullName evidence="18">Phosphatidylcholine 1-acylhydrolase</fullName>
        <ecNumber evidence="6">3.1.1.32</ecNumber>
        <ecNumber evidence="7">3.1.1.4</ecNumber>
    </recommendedName>
</protein>
<evidence type="ECO:0000256" key="6">
    <source>
        <dbReference type="ARBA" id="ARBA00013179"/>
    </source>
</evidence>
<evidence type="ECO:0000256" key="2">
    <source>
        <dbReference type="ARBA" id="ARBA00001604"/>
    </source>
</evidence>
<dbReference type="InterPro" id="IPR036541">
    <property type="entry name" value="PLipase_A1_sf"/>
</dbReference>
<evidence type="ECO:0000256" key="13">
    <source>
        <dbReference type="ARBA" id="ARBA00022837"/>
    </source>
</evidence>
<evidence type="ECO:0000256" key="3">
    <source>
        <dbReference type="ARBA" id="ARBA00004571"/>
    </source>
</evidence>
<evidence type="ECO:0000256" key="7">
    <source>
        <dbReference type="ARBA" id="ARBA00013278"/>
    </source>
</evidence>
<dbReference type="InterPro" id="IPR003187">
    <property type="entry name" value="PLipase_A1"/>
</dbReference>
<evidence type="ECO:0000256" key="21">
    <source>
        <dbReference type="SAM" id="SignalP"/>
    </source>
</evidence>
<evidence type="ECO:0000256" key="5">
    <source>
        <dbReference type="ARBA" id="ARBA00011702"/>
    </source>
</evidence>
<gene>
    <name evidence="22" type="ORF">SOO65_15435</name>
</gene>
<dbReference type="PANTHER" id="PTHR40457:SF1">
    <property type="entry name" value="PHOSPHOLIPASE A1"/>
    <property type="match status" value="1"/>
</dbReference>
<dbReference type="KEGG" id="psti:SOO65_15435"/>
<feature type="active site" description="Proton acceptor" evidence="19">
    <location>
        <position position="119"/>
    </location>
</feature>
<name>A0AAX4HLN6_9BACT</name>
<dbReference type="GO" id="GO:0046872">
    <property type="term" value="F:metal ion binding"/>
    <property type="evidence" value="ECO:0007669"/>
    <property type="project" value="UniProtKB-KW"/>
</dbReference>
<evidence type="ECO:0000256" key="17">
    <source>
        <dbReference type="ARBA" id="ARBA00023237"/>
    </source>
</evidence>
<evidence type="ECO:0000256" key="14">
    <source>
        <dbReference type="ARBA" id="ARBA00022963"/>
    </source>
</evidence>
<keyword evidence="11 21" id="KW-0732">Signal</keyword>
<feature type="binding site" description="in dimeric form" evidence="20">
    <location>
        <position position="86"/>
    </location>
    <ligand>
        <name>Ca(2+)</name>
        <dbReference type="ChEBI" id="CHEBI:29108"/>
        <label>1</label>
    </ligand>
</feature>
<comment type="similarity">
    <text evidence="4">Belongs to the phospholipase A1 family.</text>
</comment>
<evidence type="ECO:0000256" key="9">
    <source>
        <dbReference type="ARBA" id="ARBA00022692"/>
    </source>
</evidence>
<evidence type="ECO:0000256" key="12">
    <source>
        <dbReference type="ARBA" id="ARBA00022801"/>
    </source>
</evidence>
<dbReference type="GO" id="GO:0016042">
    <property type="term" value="P:lipid catabolic process"/>
    <property type="evidence" value="ECO:0007669"/>
    <property type="project" value="UniProtKB-KW"/>
</dbReference>
<sequence>MRSLLVLMTLCFAFNAYAIRQNPQETIEAIFGTPENQKFSFHQPTYFVFGQEDLKLQFSFKYRLAKSFPIYFAYTQLMFWDIYEESKPFEDINYKPEIFYRLIENDSKSFKTLDMGYLHTSNGRDKEFSRSLDRIYLRSNYITKVNRHYLDVNLMVYKIFNEDDTNKDIVNHLGYWDLTMMLTDLILINDQSIDLEFRTYAGSKGYDFDQGAAQVGLLYNFGSDNFNPSLYLQWFEGYGESLIRYNKKRSEIRLGFMLSF</sequence>
<comment type="catalytic activity">
    <reaction evidence="2">
        <text>a 1,2-diacyl-sn-glycero-3-phosphocholine + H2O = a 1-acyl-sn-glycero-3-phosphocholine + a fatty acid + H(+)</text>
        <dbReference type="Rhea" id="RHEA:15801"/>
        <dbReference type="ChEBI" id="CHEBI:15377"/>
        <dbReference type="ChEBI" id="CHEBI:15378"/>
        <dbReference type="ChEBI" id="CHEBI:28868"/>
        <dbReference type="ChEBI" id="CHEBI:57643"/>
        <dbReference type="ChEBI" id="CHEBI:58168"/>
        <dbReference type="EC" id="3.1.1.4"/>
    </reaction>
</comment>
<dbReference type="RefSeq" id="WP_321392162.1">
    <property type="nucleotide sequence ID" value="NZ_CP139487.1"/>
</dbReference>
<feature type="signal peptide" evidence="21">
    <location>
        <begin position="1"/>
        <end position="18"/>
    </location>
</feature>
<evidence type="ECO:0000256" key="10">
    <source>
        <dbReference type="ARBA" id="ARBA00022723"/>
    </source>
</evidence>
<keyword evidence="8" id="KW-1134">Transmembrane beta strand</keyword>
<keyword evidence="16" id="KW-0472">Membrane</keyword>
<keyword evidence="13 20" id="KW-0106">Calcium</keyword>
<keyword evidence="10 20" id="KW-0479">Metal-binding</keyword>
<keyword evidence="14" id="KW-0442">Lipid degradation</keyword>
<dbReference type="AlphaFoldDB" id="A0AAX4HLN6"/>
<dbReference type="EC" id="3.1.1.32" evidence="6"/>
<dbReference type="GO" id="GO:0009279">
    <property type="term" value="C:cell outer membrane"/>
    <property type="evidence" value="ECO:0007669"/>
    <property type="project" value="UniProtKB-SubCell"/>
</dbReference>
<feature type="binding site" description="in dimeric form" evidence="20">
    <location>
        <position position="129"/>
    </location>
    <ligand>
        <name>Ca(2+)</name>
        <dbReference type="ChEBI" id="CHEBI:29108"/>
        <label>1</label>
    </ligand>
</feature>
<comment type="subunit">
    <text evidence="5">Homodimer; dimerization is reversible, and the dimeric form is the active one.</text>
</comment>
<reference evidence="22 23" key="1">
    <citation type="submission" date="2023-11" db="EMBL/GenBank/DDBJ databases">
        <title>Peredibacter starrii A3.12.</title>
        <authorList>
            <person name="Mitchell R.J."/>
        </authorList>
    </citation>
    <scope>NUCLEOTIDE SEQUENCE [LARGE SCALE GENOMIC DNA]</scope>
    <source>
        <strain evidence="22 23">A3.12</strain>
    </source>
</reference>
<dbReference type="Pfam" id="PF02253">
    <property type="entry name" value="PLA1"/>
    <property type="match status" value="1"/>
</dbReference>
<comment type="subcellular location">
    <subcellularLocation>
        <location evidence="3">Cell outer membrane</location>
        <topology evidence="3">Multi-pass membrane protein</topology>
    </subcellularLocation>
</comment>